<comment type="caution">
    <text evidence="2">The sequence shown here is derived from an EMBL/GenBank/DDBJ whole genome shotgun (WGS) entry which is preliminary data.</text>
</comment>
<evidence type="ECO:0000256" key="1">
    <source>
        <dbReference type="SAM" id="Phobius"/>
    </source>
</evidence>
<protein>
    <submittedName>
        <fullName evidence="2">Uncharacterized protein</fullName>
    </submittedName>
</protein>
<dbReference type="EMBL" id="QUNO01000006">
    <property type="protein sequence ID" value="REH46965.1"/>
    <property type="molecule type" value="Genomic_DNA"/>
</dbReference>
<reference evidence="2 3" key="1">
    <citation type="submission" date="2018-08" db="EMBL/GenBank/DDBJ databases">
        <title>Genomic Encyclopedia of Archaeal and Bacterial Type Strains, Phase II (KMG-II): from individual species to whole genera.</title>
        <authorList>
            <person name="Goeker M."/>
        </authorList>
    </citation>
    <scope>NUCLEOTIDE SEQUENCE [LARGE SCALE GENOMIC DNA]</scope>
    <source>
        <strain evidence="2 3">DSM 45791</strain>
    </source>
</reference>
<evidence type="ECO:0000313" key="3">
    <source>
        <dbReference type="Proteomes" id="UP000256269"/>
    </source>
</evidence>
<keyword evidence="1" id="KW-1133">Transmembrane helix</keyword>
<feature type="transmembrane region" description="Helical" evidence="1">
    <location>
        <begin position="44"/>
        <end position="67"/>
    </location>
</feature>
<evidence type="ECO:0000313" key="2">
    <source>
        <dbReference type="EMBL" id="REH46965.1"/>
    </source>
</evidence>
<accession>A0A3E0HLQ5</accession>
<dbReference type="Proteomes" id="UP000256269">
    <property type="component" value="Unassembled WGS sequence"/>
</dbReference>
<gene>
    <name evidence="2" type="ORF">BCF44_106129</name>
</gene>
<keyword evidence="1" id="KW-0472">Membrane</keyword>
<sequence length="74" mass="7780">MPQDAGSENVYTRPPLISVSFASSTRIWNWVPLAVVGDRMYGSLAIRLAGLGSVLGGAAGAGMISWCSAGRRLR</sequence>
<organism evidence="2 3">
    <name type="scientific">Kutzneria buriramensis</name>
    <dbReference type="NCBI Taxonomy" id="1045776"/>
    <lineage>
        <taxon>Bacteria</taxon>
        <taxon>Bacillati</taxon>
        <taxon>Actinomycetota</taxon>
        <taxon>Actinomycetes</taxon>
        <taxon>Pseudonocardiales</taxon>
        <taxon>Pseudonocardiaceae</taxon>
        <taxon>Kutzneria</taxon>
    </lineage>
</organism>
<keyword evidence="3" id="KW-1185">Reference proteome</keyword>
<dbReference type="AlphaFoldDB" id="A0A3E0HLQ5"/>
<proteinExistence type="predicted"/>
<name>A0A3E0HLQ5_9PSEU</name>
<keyword evidence="1" id="KW-0812">Transmembrane</keyword>